<evidence type="ECO:0000256" key="5">
    <source>
        <dbReference type="ARBA" id="ARBA00023204"/>
    </source>
</evidence>
<evidence type="ECO:0000313" key="9">
    <source>
        <dbReference type="Proteomes" id="UP000663070"/>
    </source>
</evidence>
<dbReference type="PANTHER" id="PTHR47810:SF1">
    <property type="entry name" value="DNA LIGASE B"/>
    <property type="match status" value="1"/>
</dbReference>
<dbReference type="PIRSF" id="PIRSF001600">
    <property type="entry name" value="DNA_ligase_phage_T3"/>
    <property type="match status" value="1"/>
</dbReference>
<accession>A0A873WKN7</accession>
<dbReference type="InterPro" id="IPR016306">
    <property type="entry name" value="DNA_ligase_T7"/>
</dbReference>
<evidence type="ECO:0000256" key="6">
    <source>
        <dbReference type="PIRSR" id="PIRSR001600-50"/>
    </source>
</evidence>
<dbReference type="EC" id="6.5.1.1" evidence="8"/>
<dbReference type="Gene3D" id="2.40.50.140">
    <property type="entry name" value="Nucleic acid-binding proteins"/>
    <property type="match status" value="1"/>
</dbReference>
<dbReference type="EMBL" id="MW057854">
    <property type="protein sequence ID" value="QPB11941.1"/>
    <property type="molecule type" value="Genomic_DNA"/>
</dbReference>
<dbReference type="Gene3D" id="3.30.470.30">
    <property type="entry name" value="DNA ligase/mRNA capping enzyme"/>
    <property type="match status" value="1"/>
</dbReference>
<dbReference type="Gene3D" id="3.30.1490.70">
    <property type="match status" value="1"/>
</dbReference>
<dbReference type="InterPro" id="IPR012340">
    <property type="entry name" value="NA-bd_OB-fold"/>
</dbReference>
<dbReference type="GO" id="GO:0003910">
    <property type="term" value="F:DNA ligase (ATP) activity"/>
    <property type="evidence" value="ECO:0007669"/>
    <property type="project" value="UniProtKB-EC"/>
</dbReference>
<protein>
    <submittedName>
        <fullName evidence="8">ATP-dependent DNA ligase</fullName>
        <ecNumber evidence="8">6.5.1.1</ecNumber>
    </submittedName>
</protein>
<evidence type="ECO:0000256" key="2">
    <source>
        <dbReference type="ARBA" id="ARBA00022598"/>
    </source>
</evidence>
<dbReference type="SUPFAM" id="SSF56091">
    <property type="entry name" value="DNA ligase/mRNA capping enzyme, catalytic domain"/>
    <property type="match status" value="1"/>
</dbReference>
<evidence type="ECO:0000259" key="7">
    <source>
        <dbReference type="Pfam" id="PF17879"/>
    </source>
</evidence>
<dbReference type="SUPFAM" id="SSF50249">
    <property type="entry name" value="Nucleic acid-binding proteins"/>
    <property type="match status" value="1"/>
</dbReference>
<dbReference type="GO" id="GO:0003690">
    <property type="term" value="F:double-stranded DNA binding"/>
    <property type="evidence" value="ECO:0007669"/>
    <property type="project" value="InterPro"/>
</dbReference>
<dbReference type="PANTHER" id="PTHR47810">
    <property type="entry name" value="DNA LIGASE"/>
    <property type="match status" value="1"/>
</dbReference>
<sequence length="381" mass="43574">MAKAIPLYNINPHRPVEYSEKAIQKVIDTVGFVFADIKYDGVRGFFVVKNHNAFNGEPLMHIVSREGIVIPSLEWLETSPEHTYKGVLDIQTHQKAFFTKGCVIDCEMMVKGVDFNTSSGILRSKWLKDDNVKYHHGADTRTKKSDKVRFCLDPKHLELRVISVLPLSLLDNALQPPENSNASILMFRRRAYTEFLASRKFLGMTWCNVEECYQTYIDPKDNQEYATVEITDLNQLKDLFDKARANGHEGLIITDPTVDYLRGKKAGRWKMKPRDTVDGKVIGLLWGTEGLANEGKVIGFQVLLEDGTVVDATGLTKAQMKEFSERVYWANDDSPIYCHKVNPYDGWYCEVDYMEKFPDGSLRHPSFKQWRGIEDAETIKS</sequence>
<keyword evidence="9" id="KW-1185">Reference proteome</keyword>
<reference evidence="8" key="1">
    <citation type="submission" date="2020-10" db="EMBL/GenBank/DDBJ databases">
        <title>Novel bacteriophages targeting Providencia spp. as potential agents for phage therapy.</title>
        <authorList>
            <person name="Rakov C."/>
            <person name="Alkalay-Oren S."/>
            <person name="Coppenhagen-Glazer S."/>
            <person name="Hazan R."/>
        </authorList>
    </citation>
    <scope>NUCLEOTIDE SEQUENCE</scope>
</reference>
<feature type="domain" description="DNA ligase ATP-dependent bacteriophage T7-type C-terminal" evidence="7">
    <location>
        <begin position="273"/>
        <end position="370"/>
    </location>
</feature>
<organism evidence="8 9">
    <name type="scientific">Providencia phage PSTCR2</name>
    <dbReference type="NCBI Taxonomy" id="2783544"/>
    <lineage>
        <taxon>Viruses</taxon>
        <taxon>Duplodnaviria</taxon>
        <taxon>Heunggongvirae</taxon>
        <taxon>Uroviricota</taxon>
        <taxon>Caudoviricetes</taxon>
        <taxon>Autographivirales</taxon>
        <taxon>Autotranscriptaviridae</taxon>
        <taxon>Studiervirinae</taxon>
        <taxon>Solymavirus</taxon>
        <taxon>Solymavirus PSTCR2</taxon>
    </lineage>
</organism>
<keyword evidence="5" id="KW-0234">DNA repair</keyword>
<keyword evidence="2 8" id="KW-0436">Ligase</keyword>
<dbReference type="GO" id="GO:0006281">
    <property type="term" value="P:DNA repair"/>
    <property type="evidence" value="ECO:0007669"/>
    <property type="project" value="UniProtKB-KW"/>
</dbReference>
<keyword evidence="3" id="KW-0235">DNA replication</keyword>
<dbReference type="InterPro" id="IPR041559">
    <property type="entry name" value="DNA_ligase_ATP-dep_T7_C"/>
</dbReference>
<evidence type="ECO:0000256" key="3">
    <source>
        <dbReference type="ARBA" id="ARBA00022705"/>
    </source>
</evidence>
<evidence type="ECO:0000256" key="4">
    <source>
        <dbReference type="ARBA" id="ARBA00022763"/>
    </source>
</evidence>
<evidence type="ECO:0000256" key="1">
    <source>
        <dbReference type="ARBA" id="ARBA00007572"/>
    </source>
</evidence>
<dbReference type="Proteomes" id="UP000663070">
    <property type="component" value="Segment"/>
</dbReference>
<feature type="active site" description="N6-AMP-lysine intermediate" evidence="6">
    <location>
        <position position="38"/>
    </location>
</feature>
<keyword evidence="4" id="KW-0227">DNA damage</keyword>
<proteinExistence type="inferred from homology"/>
<dbReference type="Pfam" id="PF17879">
    <property type="entry name" value="DNA_ligase_C"/>
    <property type="match status" value="1"/>
</dbReference>
<dbReference type="GO" id="GO:0006260">
    <property type="term" value="P:DNA replication"/>
    <property type="evidence" value="ECO:0007669"/>
    <property type="project" value="UniProtKB-KW"/>
</dbReference>
<comment type="similarity">
    <text evidence="1">Belongs to the ATP-dependent DNA ligase family.</text>
</comment>
<evidence type="ECO:0000313" key="8">
    <source>
        <dbReference type="EMBL" id="QPB11941.1"/>
    </source>
</evidence>
<dbReference type="InterPro" id="IPR050326">
    <property type="entry name" value="NAD_dep_DNA_ligaseB"/>
</dbReference>
<name>A0A873WKN7_9CAUD</name>